<evidence type="ECO:0000313" key="1">
    <source>
        <dbReference type="EMBL" id="KZP07222.1"/>
    </source>
</evidence>
<sequence length="94" mass="10111">MAQERRACRVIWVDRCPHGSPFLYPSVLSITVAVTFAFSLADFEVIAGRAETEPVFVHIRAVRSHERTAADQGPPAAVAVRAGGGVPRAKRVVG</sequence>
<dbReference type="AlphaFoldDB" id="A0A167XH96"/>
<accession>A0A167XH96</accession>
<gene>
    <name evidence="1" type="ORF">FIBSPDRAFT_875816</name>
</gene>
<keyword evidence="2" id="KW-1185">Reference proteome</keyword>
<dbReference type="EMBL" id="KV417758">
    <property type="protein sequence ID" value="KZP07222.1"/>
    <property type="molecule type" value="Genomic_DNA"/>
</dbReference>
<dbReference type="Proteomes" id="UP000076532">
    <property type="component" value="Unassembled WGS sequence"/>
</dbReference>
<reference evidence="1 2" key="1">
    <citation type="journal article" date="2016" name="Mol. Biol. Evol.">
        <title>Comparative Genomics of Early-Diverging Mushroom-Forming Fungi Provides Insights into the Origins of Lignocellulose Decay Capabilities.</title>
        <authorList>
            <person name="Nagy L.G."/>
            <person name="Riley R."/>
            <person name="Tritt A."/>
            <person name="Adam C."/>
            <person name="Daum C."/>
            <person name="Floudas D."/>
            <person name="Sun H."/>
            <person name="Yadav J.S."/>
            <person name="Pangilinan J."/>
            <person name="Larsson K.H."/>
            <person name="Matsuura K."/>
            <person name="Barry K."/>
            <person name="Labutti K."/>
            <person name="Kuo R."/>
            <person name="Ohm R.A."/>
            <person name="Bhattacharya S.S."/>
            <person name="Shirouzu T."/>
            <person name="Yoshinaga Y."/>
            <person name="Martin F.M."/>
            <person name="Grigoriev I.V."/>
            <person name="Hibbett D.S."/>
        </authorList>
    </citation>
    <scope>NUCLEOTIDE SEQUENCE [LARGE SCALE GENOMIC DNA]</scope>
    <source>
        <strain evidence="1 2">CBS 109695</strain>
    </source>
</reference>
<protein>
    <submittedName>
        <fullName evidence="1">Uncharacterized protein</fullName>
    </submittedName>
</protein>
<name>A0A167XH96_9AGAM</name>
<proteinExistence type="predicted"/>
<organism evidence="1 2">
    <name type="scientific">Athelia psychrophila</name>
    <dbReference type="NCBI Taxonomy" id="1759441"/>
    <lineage>
        <taxon>Eukaryota</taxon>
        <taxon>Fungi</taxon>
        <taxon>Dikarya</taxon>
        <taxon>Basidiomycota</taxon>
        <taxon>Agaricomycotina</taxon>
        <taxon>Agaricomycetes</taxon>
        <taxon>Agaricomycetidae</taxon>
        <taxon>Atheliales</taxon>
        <taxon>Atheliaceae</taxon>
        <taxon>Athelia</taxon>
    </lineage>
</organism>
<evidence type="ECO:0000313" key="2">
    <source>
        <dbReference type="Proteomes" id="UP000076532"/>
    </source>
</evidence>